<accession>A0A163JNG7</accession>
<keyword evidence="2" id="KW-1185">Reference proteome</keyword>
<reference evidence="1" key="1">
    <citation type="submission" date="2016-04" db="EMBL/GenBank/DDBJ databases">
        <authorList>
            <person name="Evans L.H."/>
            <person name="Alamgir A."/>
            <person name="Owens N."/>
            <person name="Weber N.D."/>
            <person name="Virtaneva K."/>
            <person name="Barbian K."/>
            <person name="Babar A."/>
            <person name="Rosenke K."/>
        </authorList>
    </citation>
    <scope>NUCLEOTIDE SEQUENCE [LARGE SCALE GENOMIC DNA]</scope>
    <source>
        <strain evidence="1">CBS 101.48</strain>
    </source>
</reference>
<proteinExistence type="predicted"/>
<evidence type="ECO:0000313" key="1">
    <source>
        <dbReference type="EMBL" id="SAM03946.1"/>
    </source>
</evidence>
<name>A0A163JNG7_ABSGL</name>
<evidence type="ECO:0000313" key="2">
    <source>
        <dbReference type="Proteomes" id="UP000078561"/>
    </source>
</evidence>
<dbReference type="AlphaFoldDB" id="A0A163JNG7"/>
<gene>
    <name evidence="1" type="primary">ABSGL_09802.1 scaffold 11641</name>
</gene>
<protein>
    <submittedName>
        <fullName evidence="1">Uncharacterized protein</fullName>
    </submittedName>
</protein>
<dbReference type="EMBL" id="LT554318">
    <property type="protein sequence ID" value="SAM03946.1"/>
    <property type="molecule type" value="Genomic_DNA"/>
</dbReference>
<dbReference type="Proteomes" id="UP000078561">
    <property type="component" value="Unassembled WGS sequence"/>
</dbReference>
<organism evidence="1">
    <name type="scientific">Absidia glauca</name>
    <name type="common">Pin mould</name>
    <dbReference type="NCBI Taxonomy" id="4829"/>
    <lineage>
        <taxon>Eukaryota</taxon>
        <taxon>Fungi</taxon>
        <taxon>Fungi incertae sedis</taxon>
        <taxon>Mucoromycota</taxon>
        <taxon>Mucoromycotina</taxon>
        <taxon>Mucoromycetes</taxon>
        <taxon>Mucorales</taxon>
        <taxon>Cunninghamellaceae</taxon>
        <taxon>Absidia</taxon>
    </lineage>
</organism>
<dbReference type="InParanoid" id="A0A163JNG7"/>
<sequence length="84" mass="9417">MRSLKSKNLILRDDLNYVKSDTVTQRLFTGLGLNHPNGDLLTIYKDSLSMGNLVVMMVKEGTSYGRVDFEDCMHRHGLGNAARS</sequence>